<accession>A0A1H9VF24</accession>
<dbReference type="EMBL" id="FOGT01000010">
    <property type="protein sequence ID" value="SES20064.1"/>
    <property type="molecule type" value="Genomic_DNA"/>
</dbReference>
<evidence type="ECO:0000313" key="4">
    <source>
        <dbReference type="Proteomes" id="UP000198571"/>
    </source>
</evidence>
<feature type="chain" id="PRO_5038465856" evidence="2">
    <location>
        <begin position="21"/>
        <end position="54"/>
    </location>
</feature>
<gene>
    <name evidence="3" type="ORF">SAMN05518684_110140</name>
</gene>
<dbReference type="Proteomes" id="UP000198571">
    <property type="component" value="Unassembled WGS sequence"/>
</dbReference>
<reference evidence="4" key="1">
    <citation type="submission" date="2016-10" db="EMBL/GenBank/DDBJ databases">
        <authorList>
            <person name="Varghese N."/>
            <person name="Submissions S."/>
        </authorList>
    </citation>
    <scope>NUCLEOTIDE SEQUENCE [LARGE SCALE GENOMIC DNA]</scope>
    <source>
        <strain evidence="4">S9</strain>
    </source>
</reference>
<evidence type="ECO:0000256" key="2">
    <source>
        <dbReference type="SAM" id="SignalP"/>
    </source>
</evidence>
<evidence type="ECO:0000256" key="1">
    <source>
        <dbReference type="SAM" id="MobiDB-lite"/>
    </source>
</evidence>
<dbReference type="RefSeq" id="WP_177174344.1">
    <property type="nucleotide sequence ID" value="NZ_FOGT01000010.1"/>
</dbReference>
<feature type="region of interest" description="Disordered" evidence="1">
    <location>
        <begin position="26"/>
        <end position="54"/>
    </location>
</feature>
<proteinExistence type="predicted"/>
<dbReference type="AlphaFoldDB" id="A0A1H9VF24"/>
<feature type="signal peptide" evidence="2">
    <location>
        <begin position="1"/>
        <end position="20"/>
    </location>
</feature>
<protein>
    <submittedName>
        <fullName evidence="3">Uncharacterized protein</fullName>
    </submittedName>
</protein>
<keyword evidence="2" id="KW-0732">Signal</keyword>
<dbReference type="PROSITE" id="PS51257">
    <property type="entry name" value="PROKAR_LIPOPROTEIN"/>
    <property type="match status" value="1"/>
</dbReference>
<name>A0A1H9VF24_9BACI</name>
<keyword evidence="4" id="KW-1185">Reference proteome</keyword>
<sequence>MKKKLILTALSSVLALGVLGACGDMENNEPVENDPMMEENNGMNEDGMNNGGDM</sequence>
<feature type="compositionally biased region" description="Low complexity" evidence="1">
    <location>
        <begin position="38"/>
        <end position="48"/>
    </location>
</feature>
<organism evidence="3 4">
    <name type="scientific">Salipaludibacillus aurantiacus</name>
    <dbReference type="NCBI Taxonomy" id="1601833"/>
    <lineage>
        <taxon>Bacteria</taxon>
        <taxon>Bacillati</taxon>
        <taxon>Bacillota</taxon>
        <taxon>Bacilli</taxon>
        <taxon>Bacillales</taxon>
        <taxon>Bacillaceae</taxon>
    </lineage>
</organism>
<evidence type="ECO:0000313" key="3">
    <source>
        <dbReference type="EMBL" id="SES20064.1"/>
    </source>
</evidence>
<feature type="compositionally biased region" description="Acidic residues" evidence="1">
    <location>
        <begin position="26"/>
        <end position="37"/>
    </location>
</feature>
<dbReference type="STRING" id="1601833.SAMN05518684_110140"/>